<feature type="compositionally biased region" description="Basic and acidic residues" evidence="16">
    <location>
        <begin position="118"/>
        <end position="169"/>
    </location>
</feature>
<dbReference type="InterPro" id="IPR008333">
    <property type="entry name" value="Cbr1-like_FAD-bd_dom"/>
</dbReference>
<keyword evidence="9" id="KW-0500">Molybdenum</keyword>
<dbReference type="RefSeq" id="XP_040662797.1">
    <property type="nucleotide sequence ID" value="XM_040805727.1"/>
</dbReference>
<dbReference type="InterPro" id="IPR001433">
    <property type="entry name" value="OxRdtase_FAD/NAD-bd"/>
</dbReference>
<evidence type="ECO:0000256" key="14">
    <source>
        <dbReference type="ARBA" id="ARBA00023063"/>
    </source>
</evidence>
<evidence type="ECO:0000256" key="1">
    <source>
        <dbReference type="ARBA" id="ARBA00001924"/>
    </source>
</evidence>
<dbReference type="Gene3D" id="3.10.120.10">
    <property type="entry name" value="Cytochrome b5-like heme/steroid binding domain"/>
    <property type="match status" value="1"/>
</dbReference>
<dbReference type="PROSITE" id="PS51384">
    <property type="entry name" value="FAD_FR"/>
    <property type="match status" value="1"/>
</dbReference>
<evidence type="ECO:0000256" key="12">
    <source>
        <dbReference type="ARBA" id="ARBA00022827"/>
    </source>
</evidence>
<dbReference type="PANTHER" id="PTHR19372">
    <property type="entry name" value="SULFITE REDUCTASE"/>
    <property type="match status" value="1"/>
</dbReference>
<comment type="subunit">
    <text evidence="6">Homodimer.</text>
</comment>
<dbReference type="InterPro" id="IPR008335">
    <property type="entry name" value="Mopterin_OxRdtase_euk"/>
</dbReference>
<dbReference type="Gene3D" id="2.60.40.650">
    <property type="match status" value="1"/>
</dbReference>
<name>A0A1L9P6G6_ASPVE</name>
<evidence type="ECO:0000259" key="18">
    <source>
        <dbReference type="PROSITE" id="PS51384"/>
    </source>
</evidence>
<dbReference type="PRINTS" id="PR00407">
    <property type="entry name" value="EUMOPTERIN"/>
</dbReference>
<dbReference type="GO" id="GO:0006790">
    <property type="term" value="P:sulfur compound metabolic process"/>
    <property type="evidence" value="ECO:0007669"/>
    <property type="project" value="TreeGrafter"/>
</dbReference>
<evidence type="ECO:0000256" key="10">
    <source>
        <dbReference type="ARBA" id="ARBA00022630"/>
    </source>
</evidence>
<dbReference type="InterPro" id="IPR014756">
    <property type="entry name" value="Ig_E-set"/>
</dbReference>
<evidence type="ECO:0000256" key="3">
    <source>
        <dbReference type="ARBA" id="ARBA00001974"/>
    </source>
</evidence>
<evidence type="ECO:0000256" key="2">
    <source>
        <dbReference type="ARBA" id="ARBA00001971"/>
    </source>
</evidence>
<gene>
    <name evidence="19" type="ORF">ASPVEDRAFT_119700</name>
</gene>
<feature type="domain" description="FAD-binding FR-type" evidence="18">
    <location>
        <begin position="758"/>
        <end position="870"/>
    </location>
</feature>
<dbReference type="GO" id="GO:0030151">
    <property type="term" value="F:molybdenum ion binding"/>
    <property type="evidence" value="ECO:0007669"/>
    <property type="project" value="InterPro"/>
</dbReference>
<dbReference type="SUPFAM" id="SSF81296">
    <property type="entry name" value="E set domains"/>
    <property type="match status" value="1"/>
</dbReference>
<comment type="cofactor">
    <cofactor evidence="1">
        <name>Mo-molybdopterin</name>
        <dbReference type="ChEBI" id="CHEBI:71302"/>
    </cofactor>
</comment>
<dbReference type="VEuPathDB" id="FungiDB:ASPVEDRAFT_119700"/>
<dbReference type="Proteomes" id="UP000184073">
    <property type="component" value="Unassembled WGS sequence"/>
</dbReference>
<keyword evidence="20" id="KW-1185">Reference proteome</keyword>
<keyword evidence="12" id="KW-0274">FAD</keyword>
<dbReference type="Gene3D" id="3.90.420.10">
    <property type="entry name" value="Oxidoreductase, molybdopterin-binding domain"/>
    <property type="match status" value="1"/>
</dbReference>
<dbReference type="SUPFAM" id="SSF63380">
    <property type="entry name" value="Riboflavin synthase domain-like"/>
    <property type="match status" value="1"/>
</dbReference>
<dbReference type="SUPFAM" id="SSF55856">
    <property type="entry name" value="Cytochrome b5-like heme/steroid binding domain"/>
    <property type="match status" value="1"/>
</dbReference>
<dbReference type="InterPro" id="IPR039261">
    <property type="entry name" value="FNR_nucleotide-bd"/>
</dbReference>
<comment type="catalytic activity">
    <reaction evidence="15">
        <text>nitrite + NADP(+) + H2O = nitrate + NADPH + H(+)</text>
        <dbReference type="Rhea" id="RHEA:19061"/>
        <dbReference type="ChEBI" id="CHEBI:15377"/>
        <dbReference type="ChEBI" id="CHEBI:15378"/>
        <dbReference type="ChEBI" id="CHEBI:16301"/>
        <dbReference type="ChEBI" id="CHEBI:17632"/>
        <dbReference type="ChEBI" id="CHEBI:57783"/>
        <dbReference type="ChEBI" id="CHEBI:58349"/>
        <dbReference type="EC" id="1.7.1.3"/>
    </reaction>
</comment>
<organism evidence="19 20">
    <name type="scientific">Aspergillus versicolor CBS 583.65</name>
    <dbReference type="NCBI Taxonomy" id="1036611"/>
    <lineage>
        <taxon>Eukaryota</taxon>
        <taxon>Fungi</taxon>
        <taxon>Dikarya</taxon>
        <taxon>Ascomycota</taxon>
        <taxon>Pezizomycotina</taxon>
        <taxon>Eurotiomycetes</taxon>
        <taxon>Eurotiomycetidae</taxon>
        <taxon>Eurotiales</taxon>
        <taxon>Aspergillaceae</taxon>
        <taxon>Aspergillus</taxon>
        <taxon>Aspergillus subgen. Nidulantes</taxon>
    </lineage>
</organism>
<protein>
    <recommendedName>
        <fullName evidence="8">Nitrate reductase [NADPH]</fullName>
        <ecNumber evidence="7">1.7.1.3</ecNumber>
    </recommendedName>
</protein>
<comment type="function">
    <text evidence="4">Nitrate reductase is a key enzyme involved in the first step of nitrate assimilation in plants, fungi and bacteria.</text>
</comment>
<dbReference type="SUPFAM" id="SSF52343">
    <property type="entry name" value="Ferredoxin reductase-like, C-terminal NADP-linked domain"/>
    <property type="match status" value="1"/>
</dbReference>
<evidence type="ECO:0000259" key="17">
    <source>
        <dbReference type="PROSITE" id="PS50255"/>
    </source>
</evidence>
<comment type="similarity">
    <text evidence="5">Belongs to the nitrate reductase family.</text>
</comment>
<dbReference type="InterPro" id="IPR001199">
    <property type="entry name" value="Cyt_B5-like_heme/steroid-bd"/>
</dbReference>
<dbReference type="InterPro" id="IPR000572">
    <property type="entry name" value="OxRdtase_Mopterin-bd_dom"/>
</dbReference>
<dbReference type="InterPro" id="IPR036400">
    <property type="entry name" value="Cyt_B5-like_heme/steroid_sf"/>
</dbReference>
<evidence type="ECO:0000256" key="6">
    <source>
        <dbReference type="ARBA" id="ARBA00011738"/>
    </source>
</evidence>
<dbReference type="InterPro" id="IPR036374">
    <property type="entry name" value="OxRdtase_Mopterin-bd_sf"/>
</dbReference>
<dbReference type="SUPFAM" id="SSF56524">
    <property type="entry name" value="Oxidoreductase molybdopterin-binding domain"/>
    <property type="match status" value="1"/>
</dbReference>
<dbReference type="EMBL" id="KV878125">
    <property type="protein sequence ID" value="OJI97034.1"/>
    <property type="molecule type" value="Genomic_DNA"/>
</dbReference>
<dbReference type="GO" id="GO:0008482">
    <property type="term" value="F:sulfite oxidase activity"/>
    <property type="evidence" value="ECO:0007669"/>
    <property type="project" value="TreeGrafter"/>
</dbReference>
<keyword evidence="13" id="KW-0560">Oxidoreductase</keyword>
<dbReference type="PANTHER" id="PTHR19372:SF7">
    <property type="entry name" value="SULFITE OXIDASE, MITOCHONDRIAL"/>
    <property type="match status" value="1"/>
</dbReference>
<dbReference type="EC" id="1.7.1.3" evidence="7"/>
<dbReference type="GO" id="GO:0050464">
    <property type="term" value="F:nitrate reductase (NADPH) activity"/>
    <property type="evidence" value="ECO:0007669"/>
    <property type="project" value="UniProtKB-EC"/>
</dbReference>
<feature type="domain" description="Cytochrome b5 heme-binding" evidence="17">
    <location>
        <begin position="647"/>
        <end position="725"/>
    </location>
</feature>
<keyword evidence="11" id="KW-0479">Metal-binding</keyword>
<dbReference type="PROSITE" id="PS50255">
    <property type="entry name" value="CYTOCHROME_B5_2"/>
    <property type="match status" value="1"/>
</dbReference>
<dbReference type="InterPro" id="IPR017927">
    <property type="entry name" value="FAD-bd_FR_type"/>
</dbReference>
<keyword evidence="14" id="KW-0534">Nitrate assimilation</keyword>
<evidence type="ECO:0000256" key="9">
    <source>
        <dbReference type="ARBA" id="ARBA00022505"/>
    </source>
</evidence>
<evidence type="ECO:0000256" key="16">
    <source>
        <dbReference type="SAM" id="MobiDB-lite"/>
    </source>
</evidence>
<evidence type="ECO:0000256" key="4">
    <source>
        <dbReference type="ARBA" id="ARBA00003838"/>
    </source>
</evidence>
<dbReference type="GeneID" id="63721238"/>
<reference evidence="20" key="1">
    <citation type="journal article" date="2017" name="Genome Biol.">
        <title>Comparative genomics reveals high biological diversity and specific adaptations in the industrially and medically important fungal genus Aspergillus.</title>
        <authorList>
            <person name="de Vries R.P."/>
            <person name="Riley R."/>
            <person name="Wiebenga A."/>
            <person name="Aguilar-Osorio G."/>
            <person name="Amillis S."/>
            <person name="Uchima C.A."/>
            <person name="Anderluh G."/>
            <person name="Asadollahi M."/>
            <person name="Askin M."/>
            <person name="Barry K."/>
            <person name="Battaglia E."/>
            <person name="Bayram O."/>
            <person name="Benocci T."/>
            <person name="Braus-Stromeyer S.A."/>
            <person name="Caldana C."/>
            <person name="Canovas D."/>
            <person name="Cerqueira G.C."/>
            <person name="Chen F."/>
            <person name="Chen W."/>
            <person name="Choi C."/>
            <person name="Clum A."/>
            <person name="Dos Santos R.A."/>
            <person name="Damasio A.R."/>
            <person name="Diallinas G."/>
            <person name="Emri T."/>
            <person name="Fekete E."/>
            <person name="Flipphi M."/>
            <person name="Freyberg S."/>
            <person name="Gallo A."/>
            <person name="Gournas C."/>
            <person name="Habgood R."/>
            <person name="Hainaut M."/>
            <person name="Harispe M.L."/>
            <person name="Henrissat B."/>
            <person name="Hilden K.S."/>
            <person name="Hope R."/>
            <person name="Hossain A."/>
            <person name="Karabika E."/>
            <person name="Karaffa L."/>
            <person name="Karanyi Z."/>
            <person name="Krasevec N."/>
            <person name="Kuo A."/>
            <person name="Kusch H."/>
            <person name="LaButti K."/>
            <person name="Lagendijk E.L."/>
            <person name="Lapidus A."/>
            <person name="Levasseur A."/>
            <person name="Lindquist E."/>
            <person name="Lipzen A."/>
            <person name="Logrieco A.F."/>
            <person name="MacCabe A."/>
            <person name="Maekelae M.R."/>
            <person name="Malavazi I."/>
            <person name="Melin P."/>
            <person name="Meyer V."/>
            <person name="Mielnichuk N."/>
            <person name="Miskei M."/>
            <person name="Molnar A.P."/>
            <person name="Mule G."/>
            <person name="Ngan C.Y."/>
            <person name="Orejas M."/>
            <person name="Orosz E."/>
            <person name="Ouedraogo J.P."/>
            <person name="Overkamp K.M."/>
            <person name="Park H.-S."/>
            <person name="Perrone G."/>
            <person name="Piumi F."/>
            <person name="Punt P.J."/>
            <person name="Ram A.F."/>
            <person name="Ramon A."/>
            <person name="Rauscher S."/>
            <person name="Record E."/>
            <person name="Riano-Pachon D.M."/>
            <person name="Robert V."/>
            <person name="Roehrig J."/>
            <person name="Ruller R."/>
            <person name="Salamov A."/>
            <person name="Salih N.S."/>
            <person name="Samson R.A."/>
            <person name="Sandor E."/>
            <person name="Sanguinetti M."/>
            <person name="Schuetze T."/>
            <person name="Sepcic K."/>
            <person name="Shelest E."/>
            <person name="Sherlock G."/>
            <person name="Sophianopoulou V."/>
            <person name="Squina F.M."/>
            <person name="Sun H."/>
            <person name="Susca A."/>
            <person name="Todd R.B."/>
            <person name="Tsang A."/>
            <person name="Unkles S.E."/>
            <person name="van de Wiele N."/>
            <person name="van Rossen-Uffink D."/>
            <person name="Oliveira J.V."/>
            <person name="Vesth T.C."/>
            <person name="Visser J."/>
            <person name="Yu J.-H."/>
            <person name="Zhou M."/>
            <person name="Andersen M.R."/>
            <person name="Archer D.B."/>
            <person name="Baker S.E."/>
            <person name="Benoit I."/>
            <person name="Brakhage A.A."/>
            <person name="Braus G.H."/>
            <person name="Fischer R."/>
            <person name="Frisvad J.C."/>
            <person name="Goldman G.H."/>
            <person name="Houbraken J."/>
            <person name="Oakley B."/>
            <person name="Pocsi I."/>
            <person name="Scazzocchio C."/>
            <person name="Seiboth B."/>
            <person name="vanKuyk P.A."/>
            <person name="Wortman J."/>
            <person name="Dyer P.S."/>
            <person name="Grigoriev I.V."/>
        </authorList>
    </citation>
    <scope>NUCLEOTIDE SEQUENCE [LARGE SCALE GENOMIC DNA]</scope>
    <source>
        <strain evidence="20">CBS 583.65</strain>
    </source>
</reference>
<dbReference type="GO" id="GO:0020037">
    <property type="term" value="F:heme binding"/>
    <property type="evidence" value="ECO:0007669"/>
    <property type="project" value="TreeGrafter"/>
</dbReference>
<dbReference type="Pfam" id="PF00173">
    <property type="entry name" value="Cyt-b5"/>
    <property type="match status" value="1"/>
</dbReference>
<comment type="cofactor">
    <cofactor evidence="3">
        <name>FAD</name>
        <dbReference type="ChEBI" id="CHEBI:57692"/>
    </cofactor>
</comment>
<evidence type="ECO:0000256" key="8">
    <source>
        <dbReference type="ARBA" id="ARBA00015499"/>
    </source>
</evidence>
<accession>A0A1L9P6G6</accession>
<keyword evidence="10" id="KW-0285">Flavoprotein</keyword>
<evidence type="ECO:0000256" key="7">
    <source>
        <dbReference type="ARBA" id="ARBA00012673"/>
    </source>
</evidence>
<evidence type="ECO:0000256" key="13">
    <source>
        <dbReference type="ARBA" id="ARBA00023002"/>
    </source>
</evidence>
<feature type="region of interest" description="Disordered" evidence="16">
    <location>
        <begin position="116"/>
        <end position="169"/>
    </location>
</feature>
<dbReference type="GO" id="GO:0042128">
    <property type="term" value="P:nitrate assimilation"/>
    <property type="evidence" value="ECO:0007669"/>
    <property type="project" value="UniProtKB-KW"/>
</dbReference>
<sequence length="1015" mass="116106">MAPSKPQGASSLEILSEPDWAQTHSHRVGIRNRDARRMGVTNRGDEALHELEDIAIERLNELRQKVKEGGLVTIRDVMTKQTDFHLARPDLHPKFWRYVLHTTESFIKYAQPWPVNQKRKEKEEAEEKEREKQKSEEDARNDAAQKDKKEADKRKQEGEKEEEGQSKLSTEEKALLDCLKYEQQYRSSMRRNDGKGFSPYKDKDEQLPAQIDEADQFSPDSWIPRSDALIRLTGKHPMNAEAELSTLFDGGLITPSSIHYVRNHGAVPHLLWEIHKLEVVAGKKLSLRMNDLKTQFESINIPVFLACDGSRRKELNMIRKTRAFNFTIAASGCAYWRGALLRDVLLAADTARLIDENPEKFFWVNFVGADDLSEGKYETCIPLEYAMDATNDVLLAYEMNDRPIPPDHGYPLRLILPGWVGARSVKWLSKVWITEKENDTFYHIYDNRQLPTFVTDVESDVAQTMFHHPSTICNKQMLNSAIVRPAQGEKINLADVKKGETYRIEGLAYNGSGNEIARVEISLDGGDTWLYCIRKYPDAPFRHSKKFWTWLHWHIDLDLSKLIRAPSIIVRAMDEHKNTQPPKPVWNITGMMNNCWYQVRPEIEETDTEAYLLFRHPVDAGNGMNGWMRQSTEEQIKDIKRKAATPEKEFTRQEIEKHNSPDDCWIVINGNVYDVTSVLSWHPGGRGPVMGHAGAVHMDTTEEFESIHDDFAQSKLKECIIGKVTQKAMAHMEKDAEQKASEKSSQGDINHDFALSKTKWTQAKLHKKHRLSSDTQRYTFTLPPPAKALGLQTGQHVQVGFHFEDRLVMRPYTPIRPVLDNEDDGTFDLVVKTYLPDEDQPGGTMSNILDCVREGEEIEVKGPSGAIRYLDNGRFAVDDKEYNFDKVSFILGGSGVTPGYQVIARILERVPSDKTKIRAIYANKSESDILLRENLERFATEHRNQFEITHVLSHPSDEWKGLKGHVNEEIIKQYAFEPGKKSVALLCGPPTMIQKAALPALKDWGYDEDKNLFGF</sequence>
<dbReference type="CDD" id="cd06183">
    <property type="entry name" value="cyt_b5_reduct_like"/>
    <property type="match status" value="1"/>
</dbReference>
<evidence type="ECO:0000313" key="19">
    <source>
        <dbReference type="EMBL" id="OJI97034.1"/>
    </source>
</evidence>
<dbReference type="Gene3D" id="3.40.50.80">
    <property type="entry name" value="Nucleotide-binding domain of ferredoxin-NADP reductase (FNR) module"/>
    <property type="match status" value="1"/>
</dbReference>
<dbReference type="AlphaFoldDB" id="A0A1L9P6G6"/>
<proteinExistence type="inferred from homology"/>
<dbReference type="Pfam" id="PF03404">
    <property type="entry name" value="Mo-co_dimer"/>
    <property type="match status" value="1"/>
</dbReference>
<dbReference type="PRINTS" id="PR00406">
    <property type="entry name" value="CYTB5RDTASE"/>
</dbReference>
<dbReference type="InterPro" id="IPR005066">
    <property type="entry name" value="MoCF_OxRdtse_dimer"/>
</dbReference>
<dbReference type="InterPro" id="IPR017938">
    <property type="entry name" value="Riboflavin_synthase-like_b-brl"/>
</dbReference>
<dbReference type="Pfam" id="PF00175">
    <property type="entry name" value="NAD_binding_1"/>
    <property type="match status" value="1"/>
</dbReference>
<dbReference type="SMART" id="SM01117">
    <property type="entry name" value="Cyt-b5"/>
    <property type="match status" value="1"/>
</dbReference>
<evidence type="ECO:0000256" key="5">
    <source>
        <dbReference type="ARBA" id="ARBA00006253"/>
    </source>
</evidence>
<evidence type="ECO:0000313" key="20">
    <source>
        <dbReference type="Proteomes" id="UP000184073"/>
    </source>
</evidence>
<dbReference type="STRING" id="1036611.A0A1L9P6G6"/>
<dbReference type="GO" id="GO:0043546">
    <property type="term" value="F:molybdopterin cofactor binding"/>
    <property type="evidence" value="ECO:0007669"/>
    <property type="project" value="TreeGrafter"/>
</dbReference>
<comment type="cofactor">
    <cofactor evidence="2">
        <name>heme</name>
        <dbReference type="ChEBI" id="CHEBI:30413"/>
    </cofactor>
</comment>
<evidence type="ECO:0000256" key="15">
    <source>
        <dbReference type="ARBA" id="ARBA00049155"/>
    </source>
</evidence>
<dbReference type="OrthoDB" id="432685at2759"/>
<dbReference type="Gene3D" id="2.40.30.10">
    <property type="entry name" value="Translation factors"/>
    <property type="match status" value="1"/>
</dbReference>
<evidence type="ECO:0000256" key="11">
    <source>
        <dbReference type="ARBA" id="ARBA00022723"/>
    </source>
</evidence>
<dbReference type="Pfam" id="PF00174">
    <property type="entry name" value="Oxidored_molyb"/>
    <property type="match status" value="1"/>
</dbReference>
<dbReference type="Pfam" id="PF00970">
    <property type="entry name" value="FAD_binding_6"/>
    <property type="match status" value="1"/>
</dbReference>